<evidence type="ECO:0000256" key="5">
    <source>
        <dbReference type="SAM" id="SignalP"/>
    </source>
</evidence>
<keyword evidence="3" id="KW-0274">FAD</keyword>
<dbReference type="InterPro" id="IPR006311">
    <property type="entry name" value="TAT_signal"/>
</dbReference>
<name>A0ABS2DSZ4_9BURK</name>
<dbReference type="EMBL" id="JACJJC010000012">
    <property type="protein sequence ID" value="MBM6704466.1"/>
    <property type="molecule type" value="Genomic_DNA"/>
</dbReference>
<feature type="chain" id="PRO_5047486503" evidence="5">
    <location>
        <begin position="27"/>
        <end position="527"/>
    </location>
</feature>
<sequence length="527" mass="57448">MNLQRRNILRGSLAAAMALPMAGVKAVELTKDTKWDKEADVVILGYGGAGACAAIEAHDAGAKVLILEKLSEGGGNTAVSSGGFMVPKNRDEAYKYLDATYAFSDSEKDEALLTTFCDEIMGVKDFITGLKPETKLMIYGHAGFKTLPGADTIDKYRIRGKKRGGDMLFDTYKYAVEEKRGIEVMYETPALEIVRRGEEAVGVIASAKGKKICVKARRAVILATGGYEFDPQSLRTFALGRDIQGLGSPGNTGDGLRMSQSMGARLWHMTSYSCPVGMKVPGLKSAIQLNILAPSHIWVDQDGKRFVNEKGLDNHTCLYAVNQMDPIRHRYPRIPCWLVFDEKARKAGPISGGATSGYALNREGYKWSADNSVEVEKGIIVKADTIRELAEKIKVTADALEATVKKWNADIKAGKDTEFGRILKRDPKGKTAFAGREAPIVSEPLDENGPFYATALYPTMLNTQGGPKKNVRGQVMDPTDRPIPRLYAAGELGSMWGSIYQGATNNAECIVFGRIAGREAAKEKPWQ</sequence>
<evidence type="ECO:0000256" key="2">
    <source>
        <dbReference type="ARBA" id="ARBA00022630"/>
    </source>
</evidence>
<dbReference type="PANTHER" id="PTHR43400">
    <property type="entry name" value="FUMARATE REDUCTASE"/>
    <property type="match status" value="1"/>
</dbReference>
<dbReference type="InterPro" id="IPR036188">
    <property type="entry name" value="FAD/NAD-bd_sf"/>
</dbReference>
<dbReference type="RefSeq" id="WP_205103326.1">
    <property type="nucleotide sequence ID" value="NZ_JACJJC010000012.1"/>
</dbReference>
<evidence type="ECO:0000259" key="6">
    <source>
        <dbReference type="Pfam" id="PF00890"/>
    </source>
</evidence>
<dbReference type="PROSITE" id="PS51318">
    <property type="entry name" value="TAT"/>
    <property type="match status" value="1"/>
</dbReference>
<keyword evidence="8" id="KW-1185">Reference proteome</keyword>
<keyword evidence="5" id="KW-0732">Signal</keyword>
<dbReference type="InterPro" id="IPR003953">
    <property type="entry name" value="FAD-dep_OxRdtase_2_FAD-bd"/>
</dbReference>
<dbReference type="Proteomes" id="UP000715095">
    <property type="component" value="Unassembled WGS sequence"/>
</dbReference>
<keyword evidence="2" id="KW-0285">Flavoprotein</keyword>
<comment type="cofactor">
    <cofactor evidence="1">
        <name>FAD</name>
        <dbReference type="ChEBI" id="CHEBI:57692"/>
    </cofactor>
</comment>
<dbReference type="SUPFAM" id="SSF51905">
    <property type="entry name" value="FAD/NAD(P)-binding domain"/>
    <property type="match status" value="1"/>
</dbReference>
<dbReference type="PANTHER" id="PTHR43400:SF10">
    <property type="entry name" value="3-OXOSTEROID 1-DEHYDROGENASE"/>
    <property type="match status" value="1"/>
</dbReference>
<keyword evidence="4" id="KW-0560">Oxidoreductase</keyword>
<accession>A0ABS2DSZ4</accession>
<comment type="caution">
    <text evidence="7">The sequence shown here is derived from an EMBL/GenBank/DDBJ whole genome shotgun (WGS) entry which is preliminary data.</text>
</comment>
<evidence type="ECO:0000256" key="3">
    <source>
        <dbReference type="ARBA" id="ARBA00022827"/>
    </source>
</evidence>
<proteinExistence type="predicted"/>
<evidence type="ECO:0000256" key="1">
    <source>
        <dbReference type="ARBA" id="ARBA00001974"/>
    </source>
</evidence>
<reference evidence="7 8" key="1">
    <citation type="journal article" date="2021" name="Sci. Rep.">
        <title>The distribution of antibiotic resistance genes in chicken gut microbiota commensals.</title>
        <authorList>
            <person name="Juricova H."/>
            <person name="Matiasovicova J."/>
            <person name="Kubasova T."/>
            <person name="Cejkova D."/>
            <person name="Rychlik I."/>
        </authorList>
    </citation>
    <scope>NUCLEOTIDE SEQUENCE [LARGE SCALE GENOMIC DNA]</scope>
    <source>
        <strain evidence="7 8">An829</strain>
    </source>
</reference>
<protein>
    <submittedName>
        <fullName evidence="7">FAD-binding protein</fullName>
    </submittedName>
</protein>
<feature type="domain" description="FAD-dependent oxidoreductase 2 FAD-binding" evidence="6">
    <location>
        <begin position="40"/>
        <end position="505"/>
    </location>
</feature>
<dbReference type="Gene3D" id="3.90.700.10">
    <property type="entry name" value="Succinate dehydrogenase/fumarate reductase flavoprotein, catalytic domain"/>
    <property type="match status" value="1"/>
</dbReference>
<evidence type="ECO:0000256" key="4">
    <source>
        <dbReference type="ARBA" id="ARBA00023002"/>
    </source>
</evidence>
<gene>
    <name evidence="7" type="ORF">H6A60_08230</name>
</gene>
<evidence type="ECO:0000313" key="8">
    <source>
        <dbReference type="Proteomes" id="UP000715095"/>
    </source>
</evidence>
<organism evidence="7 8">
    <name type="scientific">Sutterella massiliensis</name>
    <dbReference type="NCBI Taxonomy" id="1816689"/>
    <lineage>
        <taxon>Bacteria</taxon>
        <taxon>Pseudomonadati</taxon>
        <taxon>Pseudomonadota</taxon>
        <taxon>Betaproteobacteria</taxon>
        <taxon>Burkholderiales</taxon>
        <taxon>Sutterellaceae</taxon>
        <taxon>Sutterella</taxon>
    </lineage>
</organism>
<dbReference type="SUPFAM" id="SSF56425">
    <property type="entry name" value="Succinate dehydrogenase/fumarate reductase flavoprotein, catalytic domain"/>
    <property type="match status" value="1"/>
</dbReference>
<feature type="signal peptide" evidence="5">
    <location>
        <begin position="1"/>
        <end position="26"/>
    </location>
</feature>
<dbReference type="Pfam" id="PF00890">
    <property type="entry name" value="FAD_binding_2"/>
    <property type="match status" value="1"/>
</dbReference>
<dbReference type="InterPro" id="IPR027477">
    <property type="entry name" value="Succ_DH/fumarate_Rdtase_cat_sf"/>
</dbReference>
<evidence type="ECO:0000313" key="7">
    <source>
        <dbReference type="EMBL" id="MBM6704466.1"/>
    </source>
</evidence>
<dbReference type="Gene3D" id="3.50.50.60">
    <property type="entry name" value="FAD/NAD(P)-binding domain"/>
    <property type="match status" value="1"/>
</dbReference>
<dbReference type="InterPro" id="IPR050315">
    <property type="entry name" value="FAD-oxidoreductase_2"/>
</dbReference>